<feature type="transmembrane region" description="Helical" evidence="1">
    <location>
        <begin position="227"/>
        <end position="247"/>
    </location>
</feature>
<dbReference type="AlphaFoldDB" id="A0AAV9WND9"/>
<gene>
    <name evidence="2" type="ORF">TWF481_000642</name>
</gene>
<feature type="transmembrane region" description="Helical" evidence="1">
    <location>
        <begin position="122"/>
        <end position="139"/>
    </location>
</feature>
<keyword evidence="1" id="KW-0812">Transmembrane</keyword>
<keyword evidence="1" id="KW-1133">Transmembrane helix</keyword>
<protein>
    <submittedName>
        <fullName evidence="2">Uncharacterized protein</fullName>
    </submittedName>
</protein>
<dbReference type="EMBL" id="JAVHJL010000001">
    <property type="protein sequence ID" value="KAK6511736.1"/>
    <property type="molecule type" value="Genomic_DNA"/>
</dbReference>
<organism evidence="2 3">
    <name type="scientific">Arthrobotrys musiformis</name>
    <dbReference type="NCBI Taxonomy" id="47236"/>
    <lineage>
        <taxon>Eukaryota</taxon>
        <taxon>Fungi</taxon>
        <taxon>Dikarya</taxon>
        <taxon>Ascomycota</taxon>
        <taxon>Pezizomycotina</taxon>
        <taxon>Orbiliomycetes</taxon>
        <taxon>Orbiliales</taxon>
        <taxon>Orbiliaceae</taxon>
        <taxon>Arthrobotrys</taxon>
    </lineage>
</organism>
<dbReference type="Proteomes" id="UP001370758">
    <property type="component" value="Unassembled WGS sequence"/>
</dbReference>
<evidence type="ECO:0000313" key="2">
    <source>
        <dbReference type="EMBL" id="KAK6511736.1"/>
    </source>
</evidence>
<keyword evidence="3" id="KW-1185">Reference proteome</keyword>
<name>A0AAV9WND9_9PEZI</name>
<proteinExistence type="predicted"/>
<reference evidence="2 3" key="1">
    <citation type="submission" date="2023-08" db="EMBL/GenBank/DDBJ databases">
        <authorList>
            <person name="Palmer J.M."/>
        </authorList>
    </citation>
    <scope>NUCLEOTIDE SEQUENCE [LARGE SCALE GENOMIC DNA]</scope>
    <source>
        <strain evidence="2 3">TWF481</strain>
    </source>
</reference>
<comment type="caution">
    <text evidence="2">The sequence shown here is derived from an EMBL/GenBank/DDBJ whole genome shotgun (WGS) entry which is preliminary data.</text>
</comment>
<feature type="transmembrane region" description="Helical" evidence="1">
    <location>
        <begin position="201"/>
        <end position="221"/>
    </location>
</feature>
<evidence type="ECO:0000313" key="3">
    <source>
        <dbReference type="Proteomes" id="UP001370758"/>
    </source>
</evidence>
<accession>A0AAV9WND9</accession>
<feature type="transmembrane region" description="Helical" evidence="1">
    <location>
        <begin position="97"/>
        <end position="116"/>
    </location>
</feature>
<keyword evidence="1" id="KW-0472">Membrane</keyword>
<evidence type="ECO:0000256" key="1">
    <source>
        <dbReference type="SAM" id="Phobius"/>
    </source>
</evidence>
<sequence length="304" mass="33726">MHLQQRAVDMILAKNSGEKPQCAVLETGHVFRIENSALVYFLRKIGKTGRLTGVRVESVPERSSWVFSFFGCLFPKREQEDLSGPWSSLSENPMPRISAFIAISLGMVAALLIWMLGNWWGFAVEWVLIVSRAINIIAIRRRSSGRRSGSFKTGERGGNTGNRTLLIILSQDRWFKVTGSWADLEKATITQWLREQNNIEGLITGFATVIVYLAAVLVTNADQLSKILLICQLVASAGLLGICNRATRELTMHRGQLCVREESPAMPTGEQNLDIDATVDELIRESGRSDWAVKMGLLPPPGAE</sequence>